<accession>A0A5E5AMB5</accession>
<gene>
    <name evidence="1" type="ORF">PAN31117_05047</name>
</gene>
<evidence type="ECO:0000313" key="1">
    <source>
        <dbReference type="EMBL" id="VVE74921.1"/>
    </source>
</evidence>
<name>A0A5E5AMB5_9BURK</name>
<protein>
    <submittedName>
        <fullName evidence="1">Uncharacterized protein</fullName>
    </submittedName>
</protein>
<proteinExistence type="predicted"/>
<reference evidence="1 2" key="1">
    <citation type="submission" date="2019-08" db="EMBL/GenBank/DDBJ databases">
        <authorList>
            <person name="Peeters C."/>
        </authorList>
    </citation>
    <scope>NUCLEOTIDE SEQUENCE [LARGE SCALE GENOMIC DNA]</scope>
    <source>
        <strain evidence="1 2">LMG 31117</strain>
    </source>
</reference>
<evidence type="ECO:0000313" key="2">
    <source>
        <dbReference type="Proteomes" id="UP000383122"/>
    </source>
</evidence>
<dbReference type="AlphaFoldDB" id="A0A5E5AMB5"/>
<sequence length="253" mass="25550">MCGGAIGAGVSALVADDIARAVTNGKGVTDPAQLAIIASATQLLSAMIAGAVGANPNAAATAAQNETLNNACAPGHECGTFTSAVKDTVRATANAGLGIAEAVPNFFGGALPGFPDYVPFLDKYKLAYDDPDFGGLASFLLSIGIAKGTGAAVGKWINSGDGPTSVWDTSNTAQGSRYLNVSTNLTAKQFEQNLISNGYKVTSQGVGTNGPFTVMTNGTSTYTTYIRTSTGEAGAMFNGVGGVRAKFSLMNPQ</sequence>
<keyword evidence="2" id="KW-1185">Reference proteome</keyword>
<dbReference type="EMBL" id="CABPSP010000019">
    <property type="protein sequence ID" value="VVE74921.1"/>
    <property type="molecule type" value="Genomic_DNA"/>
</dbReference>
<organism evidence="1 2">
    <name type="scientific">Pandoraea anapnoica</name>
    <dbReference type="NCBI Taxonomy" id="2508301"/>
    <lineage>
        <taxon>Bacteria</taxon>
        <taxon>Pseudomonadati</taxon>
        <taxon>Pseudomonadota</taxon>
        <taxon>Betaproteobacteria</taxon>
        <taxon>Burkholderiales</taxon>
        <taxon>Burkholderiaceae</taxon>
        <taxon>Pandoraea</taxon>
    </lineage>
</organism>
<dbReference type="Proteomes" id="UP000383122">
    <property type="component" value="Unassembled WGS sequence"/>
</dbReference>